<dbReference type="FunFam" id="3.20.20.30:FF:000008">
    <property type="entry name" value="Xenobiotic compound monooxygenase A subunit"/>
    <property type="match status" value="1"/>
</dbReference>
<keyword evidence="2 6" id="KW-0288">FMN</keyword>
<feature type="binding site" evidence="6">
    <location>
        <position position="58"/>
    </location>
    <ligand>
        <name>FMN</name>
        <dbReference type="ChEBI" id="CHEBI:58210"/>
    </ligand>
</feature>
<feature type="binding site" evidence="6">
    <location>
        <position position="154"/>
    </location>
    <ligand>
        <name>FMN</name>
        <dbReference type="ChEBI" id="CHEBI:58210"/>
    </ligand>
</feature>
<dbReference type="InterPro" id="IPR036661">
    <property type="entry name" value="Luciferase-like_sf"/>
</dbReference>
<dbReference type="PANTHER" id="PTHR30011:SF16">
    <property type="entry name" value="C2H2 FINGER DOMAIN TRANSCRIPTION FACTOR (EUROFUNG)-RELATED"/>
    <property type="match status" value="1"/>
</dbReference>
<dbReference type="Gene3D" id="3.20.20.30">
    <property type="entry name" value="Luciferase-like domain"/>
    <property type="match status" value="1"/>
</dbReference>
<keyword evidence="1 6" id="KW-0285">Flavoprotein</keyword>
<feature type="binding site" evidence="6">
    <location>
        <position position="230"/>
    </location>
    <ligand>
        <name>FMN</name>
        <dbReference type="ChEBI" id="CHEBI:58210"/>
    </ligand>
</feature>
<protein>
    <submittedName>
        <fullName evidence="8">Putative monooxygenase</fullName>
    </submittedName>
</protein>
<dbReference type="SUPFAM" id="SSF51679">
    <property type="entry name" value="Bacterial luciferase-like"/>
    <property type="match status" value="1"/>
</dbReference>
<dbReference type="InterPro" id="IPR011251">
    <property type="entry name" value="Luciferase-like_dom"/>
</dbReference>
<dbReference type="GO" id="GO:0004497">
    <property type="term" value="F:monooxygenase activity"/>
    <property type="evidence" value="ECO:0007669"/>
    <property type="project" value="UniProtKB-KW"/>
</dbReference>
<keyword evidence="4 8" id="KW-0503">Monooxygenase</keyword>
<feature type="binding site" evidence="6">
    <location>
        <position position="104"/>
    </location>
    <ligand>
        <name>FMN</name>
        <dbReference type="ChEBI" id="CHEBI:58210"/>
    </ligand>
</feature>
<dbReference type="InterPro" id="IPR016215">
    <property type="entry name" value="NTA_MOA"/>
</dbReference>
<evidence type="ECO:0000259" key="7">
    <source>
        <dbReference type="Pfam" id="PF00296"/>
    </source>
</evidence>
<dbReference type="PANTHER" id="PTHR30011">
    <property type="entry name" value="ALKANESULFONATE MONOOXYGENASE-RELATED"/>
    <property type="match status" value="1"/>
</dbReference>
<dbReference type="PIRSF" id="PIRSF000337">
    <property type="entry name" value="NTA_MOA"/>
    <property type="match status" value="1"/>
</dbReference>
<evidence type="ECO:0000313" key="9">
    <source>
        <dbReference type="Proteomes" id="UP000182888"/>
    </source>
</evidence>
<dbReference type="InterPro" id="IPR051260">
    <property type="entry name" value="Diverse_substr_monoxygenases"/>
</dbReference>
<evidence type="ECO:0000256" key="4">
    <source>
        <dbReference type="ARBA" id="ARBA00023033"/>
    </source>
</evidence>
<dbReference type="Pfam" id="PF00296">
    <property type="entry name" value="Bac_luciferase"/>
    <property type="match status" value="1"/>
</dbReference>
<keyword evidence="3" id="KW-0560">Oxidoreductase</keyword>
<reference evidence="9" key="1">
    <citation type="submission" date="2014-08" db="EMBL/GenBank/DDBJ databases">
        <authorList>
            <person name="Edwards T."/>
        </authorList>
    </citation>
    <scope>NUCLEOTIDE SEQUENCE [LARGE SCALE GENOMIC DNA]</scope>
</reference>
<gene>
    <name evidence="8" type="ORF">MPL1032_130117</name>
</gene>
<evidence type="ECO:0000256" key="3">
    <source>
        <dbReference type="ARBA" id="ARBA00023002"/>
    </source>
</evidence>
<evidence type="ECO:0000256" key="2">
    <source>
        <dbReference type="ARBA" id="ARBA00022643"/>
    </source>
</evidence>
<feature type="binding site" evidence="6">
    <location>
        <position position="158"/>
    </location>
    <ligand>
        <name>FMN</name>
        <dbReference type="ChEBI" id="CHEBI:58210"/>
    </ligand>
</feature>
<dbReference type="AlphaFoldDB" id="A0A0K2VR43"/>
<proteinExistence type="inferred from homology"/>
<comment type="similarity">
    <text evidence="5">Belongs to the NtaA/SnaA/DszA monooxygenase family.</text>
</comment>
<feature type="domain" description="Luciferase-like" evidence="7">
    <location>
        <begin position="30"/>
        <end position="390"/>
    </location>
</feature>
<dbReference type="Proteomes" id="UP000182888">
    <property type="component" value="Unassembled WGS sequence"/>
</dbReference>
<evidence type="ECO:0000256" key="6">
    <source>
        <dbReference type="PIRSR" id="PIRSR000337-1"/>
    </source>
</evidence>
<dbReference type="GO" id="GO:0016705">
    <property type="term" value="F:oxidoreductase activity, acting on paired donors, with incorporation or reduction of molecular oxygen"/>
    <property type="evidence" value="ECO:0007669"/>
    <property type="project" value="InterPro"/>
</dbReference>
<name>A0A0K2VR43_MESPL</name>
<evidence type="ECO:0000256" key="5">
    <source>
        <dbReference type="ARBA" id="ARBA00033748"/>
    </source>
</evidence>
<accession>A0A0K2VR43</accession>
<sequence>MGRHIRFNAFDMNCVGHQSPGLWKHPRDKSWKYKDLDYWQDLARTLERGIFDGIFIADVIGYYDVYKGSNYHAIEQAAQIPVNDPLQLAAPIALATEHLGIGITASTSFEHPYTFARRLSTADHHTKGRVGWNIVTSYLESGAKNVGQTGLKSHDNRYEVAAEYVEVLYKLFEGSWEEGAVLRDPVRGIFTDPGKVHEIGHKGKFFEVPGYHLSEPSPQRTPVLYQAGASGPGKAFAAAHAECVFVGAPTKSLLKAYVSEIRQKAAAAGRDPNKILIYNLTTLIIDETDEKAQKRFEEYQSYTSYDGSLVFMSGWSGIDFGQYAPTDELKKVETNAIVSMVEHFAGRDKAWTVEELAKWGGIGGVGPVFVGSPGTIADILQEWVDETGVDGFNLAYALTPESFEAAVDLLVPELQKRGVYPTAYKPGTLREKLFGEGPYLPATHPASGYRDIEAVKRGQAERTSVSRLKSVNA</sequence>
<dbReference type="EMBL" id="CCND01000005">
    <property type="protein sequence ID" value="CDX51055.1"/>
    <property type="molecule type" value="Genomic_DNA"/>
</dbReference>
<dbReference type="NCBIfam" id="TIGR03860">
    <property type="entry name" value="FMN_nitrolo"/>
    <property type="match status" value="1"/>
</dbReference>
<evidence type="ECO:0000313" key="8">
    <source>
        <dbReference type="EMBL" id="CDX51055.1"/>
    </source>
</evidence>
<organism evidence="8 9">
    <name type="scientific">Mesorhizobium plurifarium</name>
    <dbReference type="NCBI Taxonomy" id="69974"/>
    <lineage>
        <taxon>Bacteria</taxon>
        <taxon>Pseudomonadati</taxon>
        <taxon>Pseudomonadota</taxon>
        <taxon>Alphaproteobacteria</taxon>
        <taxon>Hyphomicrobiales</taxon>
        <taxon>Phyllobacteriaceae</taxon>
        <taxon>Mesorhizobium</taxon>
    </lineage>
</organism>
<evidence type="ECO:0000256" key="1">
    <source>
        <dbReference type="ARBA" id="ARBA00022630"/>
    </source>
</evidence>